<gene>
    <name evidence="1" type="primary">gp_77061</name>
</gene>
<protein>
    <submittedName>
        <fullName evidence="1">Uncharacterized protein</fullName>
    </submittedName>
</protein>
<accession>A0AAE7V3S4</accession>
<proteinExistence type="predicted"/>
<dbReference type="RefSeq" id="YP_010510179.1">
    <property type="nucleotide sequence ID" value="NC_067216.1"/>
</dbReference>
<keyword evidence="2" id="KW-1185">Reference proteome</keyword>
<evidence type="ECO:0000313" key="1">
    <source>
        <dbReference type="EMBL" id="QWM91239.1"/>
    </source>
</evidence>
<evidence type="ECO:0000313" key="2">
    <source>
        <dbReference type="Proteomes" id="UP000828042"/>
    </source>
</evidence>
<dbReference type="KEGG" id="vg:75687690"/>
<dbReference type="Proteomes" id="UP000828042">
    <property type="component" value="Segment"/>
</dbReference>
<dbReference type="GeneID" id="75687690"/>
<reference evidence="1 2" key="1">
    <citation type="submission" date="2021-04" db="EMBL/GenBank/DDBJ databases">
        <authorList>
            <person name="Shkoporov A.N."/>
            <person name="Stockdale S.R."/>
            <person name="Guerin E."/>
            <person name="Ross R.P."/>
            <person name="Hill C."/>
        </authorList>
    </citation>
    <scope>NUCLEOTIDE SEQUENCE [LARGE SCALE GENOMIC DNA]</scope>
    <source>
        <strain evidence="2">cr16_1</strain>
    </source>
</reference>
<name>A0AAE7V3S4_9CAUD</name>
<dbReference type="EMBL" id="MZ130498">
    <property type="protein sequence ID" value="QWM91239.1"/>
    <property type="molecule type" value="Genomic_DNA"/>
</dbReference>
<organism evidence="1 2">
    <name type="scientific">uncultured phage cr16_1</name>
    <dbReference type="NCBI Taxonomy" id="2986414"/>
    <lineage>
        <taxon>Viruses</taxon>
        <taxon>Duplodnaviria</taxon>
        <taxon>Heunggongvirae</taxon>
        <taxon>Uroviricota</taxon>
        <taxon>Caudoviricetes</taxon>
        <taxon>Crassvirales</taxon>
        <taxon>Suoliviridae</taxon>
        <taxon>Loutivirinae</taxon>
        <taxon>Buchavirus</taxon>
        <taxon>Buchavirus hiberniae</taxon>
    </lineage>
</organism>
<sequence length="190" mass="21541">MLCYLQSKMRKERDGKPDFFVCTWVGALGDTKAEKVIKDPKTGRLKINIEAAKARTITLTKCIFPVSDEEVAAWNKVLEPMTELLIDKETGEITEKTRNTKIEDCLNLDLCYKQIPLKDINSEVKRIQFYSNSGKLIKQNFITVIGLADENGNWAEDLTAEETALNNLNNNLSSGVYIDITNEEEETTKE</sequence>